<reference evidence="4 5" key="1">
    <citation type="submission" date="2020-08" db="EMBL/GenBank/DDBJ databases">
        <title>Genomic Encyclopedia of Type Strains, Phase III (KMG-III): the genomes of soil and plant-associated and newly described type strains.</title>
        <authorList>
            <person name="Whitman W."/>
        </authorList>
    </citation>
    <scope>NUCLEOTIDE SEQUENCE [LARGE SCALE GENOMIC DNA]</scope>
    <source>
        <strain evidence="4 5">CECT 7247</strain>
    </source>
</reference>
<gene>
    <name evidence="4" type="ORF">FHS28_004135</name>
</gene>
<dbReference type="PANTHER" id="PTHR37423">
    <property type="entry name" value="SOLUBLE LYTIC MUREIN TRANSGLYCOSYLASE-RELATED"/>
    <property type="match status" value="1"/>
</dbReference>
<comment type="caution">
    <text evidence="4">The sequence shown here is derived from an EMBL/GenBank/DDBJ whole genome shotgun (WGS) entry which is preliminary data.</text>
</comment>
<dbReference type="Pfam" id="PF01464">
    <property type="entry name" value="SLT"/>
    <property type="match status" value="1"/>
</dbReference>
<feature type="chain" id="PRO_5045242388" evidence="2">
    <location>
        <begin position="21"/>
        <end position="245"/>
    </location>
</feature>
<dbReference type="EMBL" id="JACHXO010000008">
    <property type="protein sequence ID" value="MBB3196713.1"/>
    <property type="molecule type" value="Genomic_DNA"/>
</dbReference>
<protein>
    <submittedName>
        <fullName evidence="4">Soluble lytic murein transglycosylase-like protein</fullName>
    </submittedName>
</protein>
<feature type="signal peptide" evidence="2">
    <location>
        <begin position="1"/>
        <end position="20"/>
    </location>
</feature>
<dbReference type="CDD" id="cd00254">
    <property type="entry name" value="LT-like"/>
    <property type="match status" value="1"/>
</dbReference>
<feature type="domain" description="Transglycosylase SLT" evidence="3">
    <location>
        <begin position="90"/>
        <end position="195"/>
    </location>
</feature>
<name>A0ABR6GX82_9BURK</name>
<evidence type="ECO:0000256" key="2">
    <source>
        <dbReference type="SAM" id="SignalP"/>
    </source>
</evidence>
<keyword evidence="2" id="KW-0732">Signal</keyword>
<sequence>MNRMRAALLLSLGAWTLGLAAPARAERAELWGYVDGAGMAHFAPHKVDARYQPVLSPASPTQRVPGKLDNGARLLTWLDISPEVKAVTPYLREAEAQTGVHVELLKAIIAVESGFRSDAVSPRGATGLMQLTAVSAQRYGTAEELRRPAALLEARTNILIGARMLADLIRRFGRIDGALAAWNAGEGTVRRAGGGVPDIDETQAHVHLVLELYWSLLQRRMGAQAQQMTLQPVNAPQESNDRPGR</sequence>
<comment type="similarity">
    <text evidence="1">Belongs to the transglycosylase Slt family.</text>
</comment>
<dbReference type="Gene3D" id="1.10.530.10">
    <property type="match status" value="1"/>
</dbReference>
<dbReference type="Proteomes" id="UP000574369">
    <property type="component" value="Unassembled WGS sequence"/>
</dbReference>
<evidence type="ECO:0000259" key="3">
    <source>
        <dbReference type="Pfam" id="PF01464"/>
    </source>
</evidence>
<dbReference type="RefSeq" id="WP_246410400.1">
    <property type="nucleotide sequence ID" value="NZ_JACHXO010000008.1"/>
</dbReference>
<evidence type="ECO:0000313" key="4">
    <source>
        <dbReference type="EMBL" id="MBB3196713.1"/>
    </source>
</evidence>
<evidence type="ECO:0000313" key="5">
    <source>
        <dbReference type="Proteomes" id="UP000574369"/>
    </source>
</evidence>
<dbReference type="InterPro" id="IPR008258">
    <property type="entry name" value="Transglycosylase_SLT_dom_1"/>
</dbReference>
<proteinExistence type="inferred from homology"/>
<evidence type="ECO:0000256" key="1">
    <source>
        <dbReference type="ARBA" id="ARBA00007734"/>
    </source>
</evidence>
<dbReference type="PANTHER" id="PTHR37423:SF2">
    <property type="entry name" value="MEMBRANE-BOUND LYTIC MUREIN TRANSGLYCOSYLASE C"/>
    <property type="match status" value="1"/>
</dbReference>
<organism evidence="4 5">
    <name type="scientific">Roseateles terrae</name>
    <dbReference type="NCBI Taxonomy" id="431060"/>
    <lineage>
        <taxon>Bacteria</taxon>
        <taxon>Pseudomonadati</taxon>
        <taxon>Pseudomonadota</taxon>
        <taxon>Betaproteobacteria</taxon>
        <taxon>Burkholderiales</taxon>
        <taxon>Sphaerotilaceae</taxon>
        <taxon>Roseateles</taxon>
    </lineage>
</organism>
<dbReference type="SUPFAM" id="SSF53955">
    <property type="entry name" value="Lysozyme-like"/>
    <property type="match status" value="1"/>
</dbReference>
<dbReference type="InterPro" id="IPR023346">
    <property type="entry name" value="Lysozyme-like_dom_sf"/>
</dbReference>
<accession>A0ABR6GX82</accession>
<keyword evidence="5" id="KW-1185">Reference proteome</keyword>